<accession>A0A1E1LWY7</accession>
<keyword evidence="9" id="KW-1133">Transmembrane helix</keyword>
<keyword evidence="9" id="KW-0472">Membrane</keyword>
<comment type="subcellular location">
    <subcellularLocation>
        <location evidence="1">Nucleus</location>
    </subcellularLocation>
</comment>
<proteinExistence type="predicted"/>
<evidence type="ECO:0000256" key="9">
    <source>
        <dbReference type="SAM" id="Phobius"/>
    </source>
</evidence>
<evidence type="ECO:0000256" key="7">
    <source>
        <dbReference type="ARBA" id="ARBA00023242"/>
    </source>
</evidence>
<feature type="transmembrane region" description="Helical" evidence="9">
    <location>
        <begin position="894"/>
        <end position="914"/>
    </location>
</feature>
<evidence type="ECO:0000256" key="6">
    <source>
        <dbReference type="ARBA" id="ARBA00023163"/>
    </source>
</evidence>
<keyword evidence="6" id="KW-0804">Transcription</keyword>
<gene>
    <name evidence="11" type="ORF">RSE6_01111</name>
</gene>
<dbReference type="SMART" id="SM00355">
    <property type="entry name" value="ZnF_C2H2"/>
    <property type="match status" value="5"/>
</dbReference>
<feature type="domain" description="C2H2-type" evidence="10">
    <location>
        <begin position="647"/>
        <end position="670"/>
    </location>
</feature>
<evidence type="ECO:0000256" key="2">
    <source>
        <dbReference type="ARBA" id="ARBA00022723"/>
    </source>
</evidence>
<evidence type="ECO:0000256" key="5">
    <source>
        <dbReference type="ARBA" id="ARBA00023015"/>
    </source>
</evidence>
<name>A0A1E1LWY7_RHYSE</name>
<reference evidence="12" key="1">
    <citation type="submission" date="2016-03" db="EMBL/GenBank/DDBJ databases">
        <authorList>
            <person name="Guldener U."/>
        </authorList>
    </citation>
    <scope>NUCLEOTIDE SEQUENCE [LARGE SCALE GENOMIC DNA]</scope>
</reference>
<dbReference type="GO" id="GO:0005634">
    <property type="term" value="C:nucleus"/>
    <property type="evidence" value="ECO:0007669"/>
    <property type="project" value="UniProtKB-SubCell"/>
</dbReference>
<evidence type="ECO:0000256" key="4">
    <source>
        <dbReference type="ARBA" id="ARBA00022833"/>
    </source>
</evidence>
<keyword evidence="9" id="KW-0812">Transmembrane</keyword>
<evidence type="ECO:0000256" key="3">
    <source>
        <dbReference type="ARBA" id="ARBA00022771"/>
    </source>
</evidence>
<feature type="region of interest" description="Disordered" evidence="8">
    <location>
        <begin position="519"/>
        <end position="559"/>
    </location>
</feature>
<dbReference type="PANTHER" id="PTHR46179">
    <property type="entry name" value="ZINC FINGER PROTEIN"/>
    <property type="match status" value="1"/>
</dbReference>
<keyword evidence="4" id="KW-0862">Zinc</keyword>
<keyword evidence="7" id="KW-0539">Nucleus</keyword>
<dbReference type="PROSITE" id="PS00028">
    <property type="entry name" value="ZINC_FINGER_C2H2_1"/>
    <property type="match status" value="2"/>
</dbReference>
<feature type="compositionally biased region" description="Polar residues" evidence="8">
    <location>
        <begin position="521"/>
        <end position="535"/>
    </location>
</feature>
<keyword evidence="3" id="KW-0863">Zinc-finger</keyword>
<dbReference type="PANTHER" id="PTHR46179:SF13">
    <property type="entry name" value="C2H2-TYPE DOMAIN-CONTAINING PROTEIN"/>
    <property type="match status" value="1"/>
</dbReference>
<dbReference type="InterPro" id="IPR013087">
    <property type="entry name" value="Znf_C2H2_type"/>
</dbReference>
<dbReference type="GO" id="GO:0006357">
    <property type="term" value="P:regulation of transcription by RNA polymerase II"/>
    <property type="evidence" value="ECO:0007669"/>
    <property type="project" value="TreeGrafter"/>
</dbReference>
<evidence type="ECO:0000256" key="1">
    <source>
        <dbReference type="ARBA" id="ARBA00004123"/>
    </source>
</evidence>
<keyword evidence="5" id="KW-0805">Transcription regulation</keyword>
<feature type="region of interest" description="Disordered" evidence="8">
    <location>
        <begin position="401"/>
        <end position="433"/>
    </location>
</feature>
<keyword evidence="12" id="KW-1185">Reference proteome</keyword>
<protein>
    <recommendedName>
        <fullName evidence="10">C2H2-type domain-containing protein</fullName>
    </recommendedName>
</protein>
<dbReference type="GO" id="GO:0008270">
    <property type="term" value="F:zinc ion binding"/>
    <property type="evidence" value="ECO:0007669"/>
    <property type="project" value="UniProtKB-KW"/>
</dbReference>
<dbReference type="AlphaFoldDB" id="A0A1E1LWY7"/>
<dbReference type="EMBL" id="FJVC01000033">
    <property type="protein sequence ID" value="CZT41379.1"/>
    <property type="molecule type" value="Genomic_DNA"/>
</dbReference>
<evidence type="ECO:0000313" key="11">
    <source>
        <dbReference type="EMBL" id="CZT41379.1"/>
    </source>
</evidence>
<keyword evidence="2" id="KW-0479">Metal-binding</keyword>
<evidence type="ECO:0000256" key="8">
    <source>
        <dbReference type="SAM" id="MobiDB-lite"/>
    </source>
</evidence>
<evidence type="ECO:0000259" key="10">
    <source>
        <dbReference type="PROSITE" id="PS00028"/>
    </source>
</evidence>
<dbReference type="InterPro" id="IPR051061">
    <property type="entry name" value="Zinc_finger_trans_reg"/>
</dbReference>
<dbReference type="Proteomes" id="UP000177625">
    <property type="component" value="Unassembled WGS sequence"/>
</dbReference>
<feature type="domain" description="C2H2-type" evidence="10">
    <location>
        <begin position="240"/>
        <end position="260"/>
    </location>
</feature>
<evidence type="ECO:0000313" key="12">
    <source>
        <dbReference type="Proteomes" id="UP000177625"/>
    </source>
</evidence>
<dbReference type="Gene3D" id="3.30.160.60">
    <property type="entry name" value="Classic Zinc Finger"/>
    <property type="match status" value="2"/>
</dbReference>
<sequence>MATQSKYQRSGNRSFHSLASISSRDQGQMFARGMGHSLTDFLLQPVEIDLSLARTLPNPGISAFMPSEFGFPPQGLGGMPYLGSSISRIPTISSESQIRGISGAPLDHWYTDNDGPWNPYQKSGTESVIDDRLLSRHTANCNLSYSGQYRHPNTSDPARFALEIPPSDSGYVTRRSMGNTSVFSADIQDRDQDGNSMAAPSPDYSMFSGYNEVLQQHYRRLPSTWSPQTTHPSGPPRLSCPTCHKPVKTQSELKKHDLRHRKPFICQVPRCTRTEGFSTTNDLDRHTRSKHPSAVQENSSVKKFRCHVPGCKSKDKAWPRLDNFRSHLKRVHGNYLRCEEAFDEMIRRAEFWETTSLALNREVTSMRHCFPVNDYTALPVQESLPNHTMDQSQKSQYPDIVELSDGPVAPDGCQGDSYDSGDASPREQSPQPEEILRTTIQLGEVLKKVPVQMPENEMTLEILLPTNNIDPALKSTATSTQLPPRVSLQGNLMVQTVMATDATLTEVIQKALAGAKVSDTIEPTQKQNPERSSLPNGKISRQDSSSTGPLTPGFRQQDPTRVIDILSVDNSKELEAQRKAQEVLKHIRNLGYTVTKDPTHCPKVQNPGSAASKKSEHKVTCDKCRKFRGRPCELRKHMKRHERPYGCTFSTCHKDFGSKNDWKRHENSQHFHLEAWRCDVERADGVLCAKSFYRRQTFQDHLKKEYQITDKTVLDEKLKACGIGRNCQSQFWCGFCKKLIDLKKQGLAAWNERFDHIDKHFMGSEPFTKQSIRDWSPVDTDLSKADFVLPFPLGIESGSESNSSNEEKTRQIFPEPRDLPLMKPQPTDQQNKPGIEKITRQEYIVANARNLTATKISKVVQRAPNHTISMALVVMRLFLALIKRLLFRESSWALIYFSAALTLLIVLCYCFHLFPYVVL</sequence>
<organism evidence="11 12">
    <name type="scientific">Rhynchosporium secalis</name>
    <name type="common">Barley scald fungus</name>
    <dbReference type="NCBI Taxonomy" id="38038"/>
    <lineage>
        <taxon>Eukaryota</taxon>
        <taxon>Fungi</taxon>
        <taxon>Dikarya</taxon>
        <taxon>Ascomycota</taxon>
        <taxon>Pezizomycotina</taxon>
        <taxon>Leotiomycetes</taxon>
        <taxon>Helotiales</taxon>
        <taxon>Ploettnerulaceae</taxon>
        <taxon>Rhynchosporium</taxon>
    </lineage>
</organism>